<dbReference type="AlphaFoldDB" id="A0A067M7A7"/>
<dbReference type="EMBL" id="KL198106">
    <property type="protein sequence ID" value="KDQ07456.1"/>
    <property type="molecule type" value="Genomic_DNA"/>
</dbReference>
<reference evidence="3" key="1">
    <citation type="journal article" date="2014" name="Proc. Natl. Acad. Sci. U.S.A.">
        <title>Extensive sampling of basidiomycete genomes demonstrates inadequacy of the white-rot/brown-rot paradigm for wood decay fungi.</title>
        <authorList>
            <person name="Riley R."/>
            <person name="Salamov A.A."/>
            <person name="Brown D.W."/>
            <person name="Nagy L.G."/>
            <person name="Floudas D."/>
            <person name="Held B.W."/>
            <person name="Levasseur A."/>
            <person name="Lombard V."/>
            <person name="Morin E."/>
            <person name="Otillar R."/>
            <person name="Lindquist E.A."/>
            <person name="Sun H."/>
            <person name="LaButti K.M."/>
            <person name="Schmutz J."/>
            <person name="Jabbour D."/>
            <person name="Luo H."/>
            <person name="Baker S.E."/>
            <person name="Pisabarro A.G."/>
            <person name="Walton J.D."/>
            <person name="Blanchette R.A."/>
            <person name="Henrissat B."/>
            <person name="Martin F."/>
            <person name="Cullen D."/>
            <person name="Hibbett D.S."/>
            <person name="Grigoriev I.V."/>
        </authorList>
    </citation>
    <scope>NUCLEOTIDE SEQUENCE [LARGE SCALE GENOMIC DNA]</scope>
    <source>
        <strain evidence="3">FD-172 SS1</strain>
    </source>
</reference>
<feature type="region of interest" description="Disordered" evidence="1">
    <location>
        <begin position="409"/>
        <end position="431"/>
    </location>
</feature>
<gene>
    <name evidence="2" type="ORF">BOTBODRAFT_192382</name>
</gene>
<feature type="compositionally biased region" description="Gly residues" evidence="1">
    <location>
        <begin position="268"/>
        <end position="278"/>
    </location>
</feature>
<evidence type="ECO:0000256" key="1">
    <source>
        <dbReference type="SAM" id="MobiDB-lite"/>
    </source>
</evidence>
<accession>A0A067M7A7</accession>
<feature type="compositionally biased region" description="Gly residues" evidence="1">
    <location>
        <begin position="412"/>
        <end position="431"/>
    </location>
</feature>
<evidence type="ECO:0000313" key="2">
    <source>
        <dbReference type="EMBL" id="KDQ07456.1"/>
    </source>
</evidence>
<proteinExistence type="predicted"/>
<dbReference type="OrthoDB" id="3005035at2759"/>
<feature type="region of interest" description="Disordered" evidence="1">
    <location>
        <begin position="258"/>
        <end position="286"/>
    </location>
</feature>
<dbReference type="InParanoid" id="A0A067M7A7"/>
<dbReference type="HOGENOM" id="CLU_056587_0_0_1"/>
<evidence type="ECO:0000313" key="3">
    <source>
        <dbReference type="Proteomes" id="UP000027195"/>
    </source>
</evidence>
<keyword evidence="3" id="KW-1185">Reference proteome</keyword>
<name>A0A067M7A7_BOTB1</name>
<protein>
    <submittedName>
        <fullName evidence="2">Uncharacterized protein</fullName>
    </submittedName>
</protein>
<organism evidence="2 3">
    <name type="scientific">Botryobasidium botryosum (strain FD-172 SS1)</name>
    <dbReference type="NCBI Taxonomy" id="930990"/>
    <lineage>
        <taxon>Eukaryota</taxon>
        <taxon>Fungi</taxon>
        <taxon>Dikarya</taxon>
        <taxon>Basidiomycota</taxon>
        <taxon>Agaricomycotina</taxon>
        <taxon>Agaricomycetes</taxon>
        <taxon>Cantharellales</taxon>
        <taxon>Botryobasidiaceae</taxon>
        <taxon>Botryobasidium</taxon>
    </lineage>
</organism>
<feature type="compositionally biased region" description="Low complexity" evidence="1">
    <location>
        <begin position="258"/>
        <end position="267"/>
    </location>
</feature>
<sequence length="431" mass="46635">MFNHAWLLAALDEYDGPPRPPIPERARLASEPFLPARLPTTAFLEREATQNAPRAIIRQLRRSPTPPLRVSDELDLALEGDDALSPSSPRAAAHNDLPPSPSAPVFPGTPRRMPAPPPKPRGWKEPQPFEVLRAIENKDIMMLMDVRDHAFHLLLRRTGDVTPLLHAMRIGDSHRDIAILLLGALSRWVNFLEDSDMAQQRTKILLKALRTNLKLAIDYGLQRAQSDLIPSFLQTLVMSEGERWVLSAVASVAAALRATPSPSSDSGSGPGSGSGSGSGSVDAKPVRTARESIRNFATRELGKAEFIATLEEYIANATYDLVMMAAWSLTSEALGSGAPIPTFYFARDDRVYKAFVAHIHAHRSAIAKCAHKRLRWQLRVLEKVGEGRNVPLRRKVGWLEEELDGECVPAGSGSGGGGAGAGASGAGGDGS</sequence>
<dbReference type="Proteomes" id="UP000027195">
    <property type="component" value="Unassembled WGS sequence"/>
</dbReference>
<feature type="region of interest" description="Disordered" evidence="1">
    <location>
        <begin position="80"/>
        <end position="125"/>
    </location>
</feature>